<protein>
    <submittedName>
        <fullName evidence="1">Nad dependent epimerase</fullName>
    </submittedName>
</protein>
<keyword evidence="2" id="KW-1185">Reference proteome</keyword>
<proteinExistence type="predicted"/>
<accession>A0A8H6MYU4</accession>
<dbReference type="Proteomes" id="UP000652219">
    <property type="component" value="Unassembled WGS sequence"/>
</dbReference>
<gene>
    <name evidence="1" type="ORF">CSOJ01_04300</name>
</gene>
<dbReference type="EMBL" id="WIGN01000047">
    <property type="protein sequence ID" value="KAF6814067.1"/>
    <property type="molecule type" value="Genomic_DNA"/>
</dbReference>
<evidence type="ECO:0000313" key="1">
    <source>
        <dbReference type="EMBL" id="KAF6814067.1"/>
    </source>
</evidence>
<dbReference type="AlphaFoldDB" id="A0A8H6MYU4"/>
<organism evidence="1 2">
    <name type="scientific">Colletotrichum sojae</name>
    <dbReference type="NCBI Taxonomy" id="2175907"/>
    <lineage>
        <taxon>Eukaryota</taxon>
        <taxon>Fungi</taxon>
        <taxon>Dikarya</taxon>
        <taxon>Ascomycota</taxon>
        <taxon>Pezizomycotina</taxon>
        <taxon>Sordariomycetes</taxon>
        <taxon>Hypocreomycetidae</taxon>
        <taxon>Glomerellales</taxon>
        <taxon>Glomerellaceae</taxon>
        <taxon>Colletotrichum</taxon>
        <taxon>Colletotrichum orchidearum species complex</taxon>
    </lineage>
</organism>
<comment type="caution">
    <text evidence="1">The sequence shown here is derived from an EMBL/GenBank/DDBJ whole genome shotgun (WGS) entry which is preliminary data.</text>
</comment>
<evidence type="ECO:0000313" key="2">
    <source>
        <dbReference type="Proteomes" id="UP000652219"/>
    </source>
</evidence>
<name>A0A8H6MYU4_9PEZI</name>
<reference evidence="1 2" key="1">
    <citation type="journal article" date="2020" name="Phytopathology">
        <title>Genome Sequence Resources of Colletotrichum truncatum, C. plurivorum, C. musicola, and C. sojae: Four Species Pathogenic to Soybean (Glycine max).</title>
        <authorList>
            <person name="Rogerio F."/>
            <person name="Boufleur T.R."/>
            <person name="Ciampi-Guillardi M."/>
            <person name="Sukno S.A."/>
            <person name="Thon M.R."/>
            <person name="Massola Junior N.S."/>
            <person name="Baroncelli R."/>
        </authorList>
    </citation>
    <scope>NUCLEOTIDE SEQUENCE [LARGE SCALE GENOMIC DNA]</scope>
    <source>
        <strain evidence="1 2">LFN0009</strain>
    </source>
</reference>
<sequence>MAIVWDDSASKRFRCLNSATVFGPHLETIDNLEGIASTLKIFWQLVDTEDVPPLLWAGAVNTAADTAREVLSEEARRMIPLGIPGTGKDRSLAELYQVDGSKAVGILGVQYRPVAETVLDTMEQFSAVGKEGRA</sequence>
<dbReference type="Gene3D" id="3.40.50.720">
    <property type="entry name" value="NAD(P)-binding Rossmann-like Domain"/>
    <property type="match status" value="1"/>
</dbReference>